<dbReference type="SUPFAM" id="SSF53098">
    <property type="entry name" value="Ribonuclease H-like"/>
    <property type="match status" value="1"/>
</dbReference>
<gene>
    <name evidence="2" type="ORF">CR513_00325</name>
</gene>
<evidence type="ECO:0000259" key="1">
    <source>
        <dbReference type="Pfam" id="PF04937"/>
    </source>
</evidence>
<dbReference type="PANTHER" id="PTHR32166:SF121">
    <property type="entry name" value="DUF659 DOMAIN-CONTAINING PROTEIN"/>
    <property type="match status" value="1"/>
</dbReference>
<comment type="caution">
    <text evidence="2">The sequence shown here is derived from an EMBL/GenBank/DDBJ whole genome shotgun (WGS) entry which is preliminary data.</text>
</comment>
<proteinExistence type="predicted"/>
<evidence type="ECO:0000313" key="2">
    <source>
        <dbReference type="EMBL" id="RDY14597.1"/>
    </source>
</evidence>
<dbReference type="Pfam" id="PF04937">
    <property type="entry name" value="DUF659"/>
    <property type="match status" value="1"/>
</dbReference>
<name>A0A371IHQ8_MUCPR</name>
<dbReference type="InterPro" id="IPR007021">
    <property type="entry name" value="DUF659"/>
</dbReference>
<feature type="non-terminal residue" evidence="2">
    <location>
        <position position="1"/>
    </location>
</feature>
<accession>A0A371IHQ8</accession>
<dbReference type="EMBL" id="QJKJ01000049">
    <property type="protein sequence ID" value="RDY14597.1"/>
    <property type="molecule type" value="Genomic_DNA"/>
</dbReference>
<dbReference type="STRING" id="157652.A0A371IHQ8"/>
<reference evidence="2" key="1">
    <citation type="submission" date="2018-05" db="EMBL/GenBank/DDBJ databases">
        <title>Draft genome of Mucuna pruriens seed.</title>
        <authorList>
            <person name="Nnadi N.E."/>
            <person name="Vos R."/>
            <person name="Hasami M.H."/>
            <person name="Devisetty U.K."/>
            <person name="Aguiy J.C."/>
        </authorList>
    </citation>
    <scope>NUCLEOTIDE SEQUENCE [LARGE SCALE GENOMIC DNA]</scope>
    <source>
        <strain evidence="2">JCA_2017</strain>
    </source>
</reference>
<dbReference type="AlphaFoldDB" id="A0A371IHQ8"/>
<evidence type="ECO:0000313" key="3">
    <source>
        <dbReference type="Proteomes" id="UP000257109"/>
    </source>
</evidence>
<dbReference type="PANTHER" id="PTHR32166">
    <property type="entry name" value="OSJNBA0013A04.12 PROTEIN"/>
    <property type="match status" value="1"/>
</dbReference>
<protein>
    <recommendedName>
        <fullName evidence="1">DUF659 domain-containing protein</fullName>
    </recommendedName>
</protein>
<organism evidence="2 3">
    <name type="scientific">Mucuna pruriens</name>
    <name type="common">Velvet bean</name>
    <name type="synonym">Dolichos pruriens</name>
    <dbReference type="NCBI Taxonomy" id="157652"/>
    <lineage>
        <taxon>Eukaryota</taxon>
        <taxon>Viridiplantae</taxon>
        <taxon>Streptophyta</taxon>
        <taxon>Embryophyta</taxon>
        <taxon>Tracheophyta</taxon>
        <taxon>Spermatophyta</taxon>
        <taxon>Magnoliopsida</taxon>
        <taxon>eudicotyledons</taxon>
        <taxon>Gunneridae</taxon>
        <taxon>Pentapetalae</taxon>
        <taxon>rosids</taxon>
        <taxon>fabids</taxon>
        <taxon>Fabales</taxon>
        <taxon>Fabaceae</taxon>
        <taxon>Papilionoideae</taxon>
        <taxon>50 kb inversion clade</taxon>
        <taxon>NPAAA clade</taxon>
        <taxon>indigoferoid/millettioid clade</taxon>
        <taxon>Phaseoleae</taxon>
        <taxon>Mucuna</taxon>
    </lineage>
</organism>
<keyword evidence="3" id="KW-1185">Reference proteome</keyword>
<feature type="domain" description="DUF659" evidence="1">
    <location>
        <begin position="120"/>
        <end position="175"/>
    </location>
</feature>
<dbReference type="Proteomes" id="UP000257109">
    <property type="component" value="Unassembled WGS sequence"/>
</dbReference>
<dbReference type="InterPro" id="IPR012337">
    <property type="entry name" value="RNaseH-like_sf"/>
</dbReference>
<sequence length="251" mass="29284">MLELLRDIQEKNKNGDLNKVYNDQIIEHEVHWIQPSLSMCKMLLATHNKEKQKVNIEIGSYFVLRTILGSQPTLKSILSNKIAIYKAKRVIKAKNGCTIMIGGWTNQRQRILISLVYCLTIIDWVGVKNVIHLVTDNATNYVATSRLIQEKYETIFWSPYFAHCLNILLMDIASIMLHTLPQRLQSHKLAKTVIAKYVSVIILDNKFWNDCFVIGKNSIKDRDNLYRPYINIFKARWDKQLKHNLHAMIIF</sequence>